<feature type="transmembrane region" description="Helical" evidence="1">
    <location>
        <begin position="44"/>
        <end position="70"/>
    </location>
</feature>
<keyword evidence="4" id="KW-1185">Reference proteome</keyword>
<dbReference type="Pfam" id="PF20151">
    <property type="entry name" value="DUF6533"/>
    <property type="match status" value="1"/>
</dbReference>
<accession>A0A8E2DJ86</accession>
<keyword evidence="1" id="KW-0812">Transmembrane</keyword>
<dbReference type="EMBL" id="KV722479">
    <property type="protein sequence ID" value="OCH87609.1"/>
    <property type="molecule type" value="Genomic_DNA"/>
</dbReference>
<feature type="transmembrane region" description="Helical" evidence="1">
    <location>
        <begin position="124"/>
        <end position="145"/>
    </location>
</feature>
<evidence type="ECO:0000313" key="3">
    <source>
        <dbReference type="EMBL" id="OCH87609.1"/>
    </source>
</evidence>
<sequence length="207" mass="22843">MAGRLQTAVVLYDYLSTLSHEIELVWGRKITSITFQFYMSRWVIFIWAASTQALFCAALEILIKAISMLLSIVWAGFSAVRIYSIGGGSWPIAWIILLLNLVPVGTDSVSQSDLATSLIGTDSVIAIATRICVATADIAILLVTWAKMYAIKKDVDRSGIEVPVVKMLIRDGEEYLATISSCSLTSVSYRHPWLFVRTADLSIKFSP</sequence>
<dbReference type="Proteomes" id="UP000250043">
    <property type="component" value="Unassembled WGS sequence"/>
</dbReference>
<dbReference type="AlphaFoldDB" id="A0A8E2DJ86"/>
<keyword evidence="1" id="KW-1133">Transmembrane helix</keyword>
<feature type="domain" description="DUF6533" evidence="2">
    <location>
        <begin position="7"/>
        <end position="46"/>
    </location>
</feature>
<protein>
    <recommendedName>
        <fullName evidence="2">DUF6533 domain-containing protein</fullName>
    </recommendedName>
</protein>
<evidence type="ECO:0000259" key="2">
    <source>
        <dbReference type="Pfam" id="PF20151"/>
    </source>
</evidence>
<evidence type="ECO:0000313" key="4">
    <source>
        <dbReference type="Proteomes" id="UP000250043"/>
    </source>
</evidence>
<proteinExistence type="predicted"/>
<feature type="transmembrane region" description="Helical" evidence="1">
    <location>
        <begin position="82"/>
        <end position="104"/>
    </location>
</feature>
<name>A0A8E2DJ86_9APHY</name>
<gene>
    <name evidence="3" type="ORF">OBBRIDRAFT_735836</name>
</gene>
<dbReference type="InterPro" id="IPR045340">
    <property type="entry name" value="DUF6533"/>
</dbReference>
<dbReference type="OrthoDB" id="2755969at2759"/>
<keyword evidence="1" id="KW-0472">Membrane</keyword>
<evidence type="ECO:0000256" key="1">
    <source>
        <dbReference type="SAM" id="Phobius"/>
    </source>
</evidence>
<reference evidence="3 4" key="1">
    <citation type="submission" date="2016-07" db="EMBL/GenBank/DDBJ databases">
        <title>Draft genome of the white-rot fungus Obba rivulosa 3A-2.</title>
        <authorList>
            <consortium name="DOE Joint Genome Institute"/>
            <person name="Miettinen O."/>
            <person name="Riley R."/>
            <person name="Acob R."/>
            <person name="Barry K."/>
            <person name="Cullen D."/>
            <person name="De Vries R."/>
            <person name="Hainaut M."/>
            <person name="Hatakka A."/>
            <person name="Henrissat B."/>
            <person name="Hilden K."/>
            <person name="Kuo R."/>
            <person name="Labutti K."/>
            <person name="Lipzen A."/>
            <person name="Makela M.R."/>
            <person name="Sandor L."/>
            <person name="Spatafora J.W."/>
            <person name="Grigoriev I.V."/>
            <person name="Hibbett D.S."/>
        </authorList>
    </citation>
    <scope>NUCLEOTIDE SEQUENCE [LARGE SCALE GENOMIC DNA]</scope>
    <source>
        <strain evidence="3 4">3A-2</strain>
    </source>
</reference>
<organism evidence="3 4">
    <name type="scientific">Obba rivulosa</name>
    <dbReference type="NCBI Taxonomy" id="1052685"/>
    <lineage>
        <taxon>Eukaryota</taxon>
        <taxon>Fungi</taxon>
        <taxon>Dikarya</taxon>
        <taxon>Basidiomycota</taxon>
        <taxon>Agaricomycotina</taxon>
        <taxon>Agaricomycetes</taxon>
        <taxon>Polyporales</taxon>
        <taxon>Gelatoporiaceae</taxon>
        <taxon>Obba</taxon>
    </lineage>
</organism>